<dbReference type="Proteomes" id="UP000297861">
    <property type="component" value="Unassembled WGS sequence"/>
</dbReference>
<dbReference type="RefSeq" id="WP_134435250.1">
    <property type="nucleotide sequence ID" value="NZ_JAWZLG010000034.1"/>
</dbReference>
<keyword evidence="2" id="KW-1185">Reference proteome</keyword>
<gene>
    <name evidence="1" type="ORF">E2605_01300</name>
</gene>
<reference evidence="1 2" key="1">
    <citation type="submission" date="2019-03" db="EMBL/GenBank/DDBJ databases">
        <title>San Antonio Military Medical Center submission to MRSN (WRAIR), pending publication.</title>
        <authorList>
            <person name="Blyth D.M."/>
            <person name="Mccarthy S.L."/>
            <person name="Schall S.E."/>
            <person name="Stam J.A."/>
            <person name="Ong A.C."/>
            <person name="Mcgann P.T."/>
        </authorList>
    </citation>
    <scope>NUCLEOTIDE SEQUENCE [LARGE SCALE GENOMIC DNA]</scope>
    <source>
        <strain evidence="1 2">MRSN571793</strain>
    </source>
</reference>
<dbReference type="AlphaFoldDB" id="A0A4Y8L8Y4"/>
<sequence length="62" mass="7071">MHNSFLTANFDLRKDAKYGGKPPARYRVVLVDWETHQLIDKFRDKLTVSNGGSHPPGLLYAQ</sequence>
<organism evidence="1 2">
    <name type="scientific">Dysgonomonas capnocytophagoides</name>
    <dbReference type="NCBI Taxonomy" id="45254"/>
    <lineage>
        <taxon>Bacteria</taxon>
        <taxon>Pseudomonadati</taxon>
        <taxon>Bacteroidota</taxon>
        <taxon>Bacteroidia</taxon>
        <taxon>Bacteroidales</taxon>
        <taxon>Dysgonomonadaceae</taxon>
        <taxon>Dysgonomonas</taxon>
    </lineage>
</organism>
<comment type="caution">
    <text evidence="1">The sequence shown here is derived from an EMBL/GenBank/DDBJ whole genome shotgun (WGS) entry which is preliminary data.</text>
</comment>
<name>A0A4Y8L8Y4_9BACT</name>
<protein>
    <submittedName>
        <fullName evidence="1">Uncharacterized protein</fullName>
    </submittedName>
</protein>
<evidence type="ECO:0000313" key="2">
    <source>
        <dbReference type="Proteomes" id="UP000297861"/>
    </source>
</evidence>
<accession>A0A4Y8L8Y4</accession>
<proteinExistence type="predicted"/>
<dbReference type="EMBL" id="SOML01000001">
    <property type="protein sequence ID" value="TFD98751.1"/>
    <property type="molecule type" value="Genomic_DNA"/>
</dbReference>
<evidence type="ECO:0000313" key="1">
    <source>
        <dbReference type="EMBL" id="TFD98751.1"/>
    </source>
</evidence>